<dbReference type="InterPro" id="IPR011992">
    <property type="entry name" value="EF-hand-dom_pair"/>
</dbReference>
<proteinExistence type="predicted"/>
<dbReference type="Pfam" id="PF13499">
    <property type="entry name" value="EF-hand_7"/>
    <property type="match status" value="2"/>
</dbReference>
<evidence type="ECO:0000313" key="4">
    <source>
        <dbReference type="EMBL" id="CAK8695853.1"/>
    </source>
</evidence>
<evidence type="ECO:0000256" key="1">
    <source>
        <dbReference type="ARBA" id="ARBA00022737"/>
    </source>
</evidence>
<keyword evidence="5" id="KW-1185">Reference proteome</keyword>
<organism evidence="4 5">
    <name type="scientific">Clavelina lepadiformis</name>
    <name type="common">Light-bulb sea squirt</name>
    <name type="synonym">Ascidia lepadiformis</name>
    <dbReference type="NCBI Taxonomy" id="159417"/>
    <lineage>
        <taxon>Eukaryota</taxon>
        <taxon>Metazoa</taxon>
        <taxon>Chordata</taxon>
        <taxon>Tunicata</taxon>
        <taxon>Ascidiacea</taxon>
        <taxon>Aplousobranchia</taxon>
        <taxon>Clavelinidae</taxon>
        <taxon>Clavelina</taxon>
    </lineage>
</organism>
<evidence type="ECO:0000313" key="5">
    <source>
        <dbReference type="Proteomes" id="UP001642483"/>
    </source>
</evidence>
<dbReference type="SMART" id="SM00054">
    <property type="entry name" value="EFh"/>
    <property type="match status" value="4"/>
</dbReference>
<evidence type="ECO:0000259" key="3">
    <source>
        <dbReference type="PROSITE" id="PS50222"/>
    </source>
</evidence>
<dbReference type="CDD" id="cd00051">
    <property type="entry name" value="EFh"/>
    <property type="match status" value="2"/>
</dbReference>
<dbReference type="SUPFAM" id="SSF47473">
    <property type="entry name" value="EF-hand"/>
    <property type="match status" value="1"/>
</dbReference>
<feature type="domain" description="EF-hand" evidence="3">
    <location>
        <begin position="96"/>
        <end position="131"/>
    </location>
</feature>
<dbReference type="Gene3D" id="1.10.238.10">
    <property type="entry name" value="EF-hand"/>
    <property type="match status" value="2"/>
</dbReference>
<feature type="domain" description="EF-hand" evidence="3">
    <location>
        <begin position="60"/>
        <end position="95"/>
    </location>
</feature>
<feature type="domain" description="EF-hand" evidence="3">
    <location>
        <begin position="168"/>
        <end position="201"/>
    </location>
</feature>
<keyword evidence="2" id="KW-0106">Calcium</keyword>
<evidence type="ECO:0000256" key="2">
    <source>
        <dbReference type="ARBA" id="ARBA00022837"/>
    </source>
</evidence>
<accession>A0ABP0GXP2</accession>
<feature type="domain" description="EF-hand" evidence="3">
    <location>
        <begin position="132"/>
        <end position="167"/>
    </location>
</feature>
<dbReference type="InterPro" id="IPR050230">
    <property type="entry name" value="CALM/Myosin/TropC-like"/>
</dbReference>
<name>A0ABP0GXP2_CLALP</name>
<dbReference type="PANTHER" id="PTHR23048:SF0">
    <property type="entry name" value="CALMODULIN LIKE 3"/>
    <property type="match status" value="1"/>
</dbReference>
<gene>
    <name evidence="4" type="ORF">CVLEPA_LOCUS29068</name>
</gene>
<dbReference type="PANTHER" id="PTHR23048">
    <property type="entry name" value="MYOSIN LIGHT CHAIN 1, 3"/>
    <property type="match status" value="1"/>
</dbReference>
<reference evidence="4 5" key="1">
    <citation type="submission" date="2024-02" db="EMBL/GenBank/DDBJ databases">
        <authorList>
            <person name="Daric V."/>
            <person name="Darras S."/>
        </authorList>
    </citation>
    <scope>NUCLEOTIDE SEQUENCE [LARGE SCALE GENOMIC DNA]</scope>
</reference>
<dbReference type="PROSITE" id="PS50222">
    <property type="entry name" value="EF_HAND_2"/>
    <property type="match status" value="4"/>
</dbReference>
<dbReference type="InterPro" id="IPR018247">
    <property type="entry name" value="EF_Hand_1_Ca_BS"/>
</dbReference>
<sequence>MGNNCVLLFPVLRKYILKEKQESENTQIQLNSIEVALHDNLAYEVNSTEPALTESKCDDKQETGFDEIFHIFDRNDNGAVGIKELKTIFHLTQHYATDSELKAIVKDINKNRNDLIRFDDFQEFAKNELKCCTDDIIRNAFRVFDSDDDGYIGRDDLRNLITVLLSPPTEEDLNDFLEEADRKGNGTIDFDDFLMALDIGV</sequence>
<comment type="caution">
    <text evidence="4">The sequence shown here is derived from an EMBL/GenBank/DDBJ whole genome shotgun (WGS) entry which is preliminary data.</text>
</comment>
<keyword evidence="1" id="KW-0677">Repeat</keyword>
<dbReference type="EMBL" id="CAWYQH010000152">
    <property type="protein sequence ID" value="CAK8695853.1"/>
    <property type="molecule type" value="Genomic_DNA"/>
</dbReference>
<dbReference type="InterPro" id="IPR002048">
    <property type="entry name" value="EF_hand_dom"/>
</dbReference>
<dbReference type="Proteomes" id="UP001642483">
    <property type="component" value="Unassembled WGS sequence"/>
</dbReference>
<protein>
    <recommendedName>
        <fullName evidence="3">EF-hand domain-containing protein</fullName>
    </recommendedName>
</protein>
<dbReference type="PROSITE" id="PS00018">
    <property type="entry name" value="EF_HAND_1"/>
    <property type="match status" value="2"/>
</dbReference>